<dbReference type="InterPro" id="IPR038503">
    <property type="entry name" value="SpoIIIAH_sf"/>
</dbReference>
<evidence type="ECO:0000256" key="2">
    <source>
        <dbReference type="SAM" id="Phobius"/>
    </source>
</evidence>
<name>A0AAC9WG85_9CLOT</name>
<organism evidence="3 4">
    <name type="scientific">Clostridium formicaceticum</name>
    <dbReference type="NCBI Taxonomy" id="1497"/>
    <lineage>
        <taxon>Bacteria</taxon>
        <taxon>Bacillati</taxon>
        <taxon>Bacillota</taxon>
        <taxon>Clostridia</taxon>
        <taxon>Eubacteriales</taxon>
        <taxon>Clostridiaceae</taxon>
        <taxon>Clostridium</taxon>
    </lineage>
</organism>
<dbReference type="Gene3D" id="1.10.287.4300">
    <property type="entry name" value="Stage III sporulation protein AH-like"/>
    <property type="match status" value="1"/>
</dbReference>
<feature type="compositionally biased region" description="Basic and acidic residues" evidence="1">
    <location>
        <begin position="74"/>
        <end position="97"/>
    </location>
</feature>
<dbReference type="Proteomes" id="UP000192478">
    <property type="component" value="Chromosome"/>
</dbReference>
<dbReference type="InterPro" id="IPR024232">
    <property type="entry name" value="SpoIIIAH"/>
</dbReference>
<dbReference type="AlphaFoldDB" id="A0AAC9WG85"/>
<protein>
    <submittedName>
        <fullName evidence="3">SpoIIIAH-like protein</fullName>
    </submittedName>
</protein>
<keyword evidence="2" id="KW-0812">Transmembrane</keyword>
<gene>
    <name evidence="3" type="ORF">CLFO_19710</name>
</gene>
<accession>A0AAC9WG85</accession>
<keyword evidence="2" id="KW-1133">Transmembrane helix</keyword>
<keyword evidence="2" id="KW-0472">Membrane</keyword>
<reference evidence="3 4" key="1">
    <citation type="submission" date="2017-03" db="EMBL/GenBank/DDBJ databases">
        <title>Complete sequence of Clostridium formicaceticum DSM 92.</title>
        <authorList>
            <person name="Poehlein A."/>
            <person name="Karl M."/>
            <person name="Bengelsdorf F.R."/>
            <person name="Duerre P."/>
            <person name="Daniel R."/>
        </authorList>
    </citation>
    <scope>NUCLEOTIDE SEQUENCE [LARGE SCALE GENOMIC DNA]</scope>
    <source>
        <strain evidence="3 4">DSM 92</strain>
    </source>
</reference>
<dbReference type="EMBL" id="CP020559">
    <property type="protein sequence ID" value="ARE87571.1"/>
    <property type="molecule type" value="Genomic_DNA"/>
</dbReference>
<dbReference type="RefSeq" id="WP_236904929.1">
    <property type="nucleotide sequence ID" value="NZ_CP017603.1"/>
</dbReference>
<sequence>MKLKLSNVGRKNLVIFSLVIMLGLIGYINYSLNRQSLLQTSSELEQYRMTMLEESGVMLDLLEEDALIEEMEDQDAKDQDTEKQEEALEEGEKQEEKQETEDVLAEEEAQIVDSRSYNEVVGLVNETSAEIAENITNRETMKSSTYFIESRLERDKKRSEMISYLNDIINNQLTSEEIRGEAQTVKLDMITSTEKEVLIENMIVGKGFNDAIVYLTDKSVNVVVSADALTETDVAKIVDIIRRETNIGMEGITIMNKK</sequence>
<evidence type="ECO:0000313" key="3">
    <source>
        <dbReference type="EMBL" id="ARE87571.1"/>
    </source>
</evidence>
<feature type="compositionally biased region" description="Acidic residues" evidence="1">
    <location>
        <begin position="98"/>
        <end position="109"/>
    </location>
</feature>
<feature type="transmembrane region" description="Helical" evidence="2">
    <location>
        <begin position="12"/>
        <end position="32"/>
    </location>
</feature>
<evidence type="ECO:0000256" key="1">
    <source>
        <dbReference type="SAM" id="MobiDB-lite"/>
    </source>
</evidence>
<proteinExistence type="predicted"/>
<evidence type="ECO:0000313" key="4">
    <source>
        <dbReference type="Proteomes" id="UP000192478"/>
    </source>
</evidence>
<dbReference type="Pfam" id="PF12685">
    <property type="entry name" value="SpoIIIAH"/>
    <property type="match status" value="1"/>
</dbReference>
<feature type="region of interest" description="Disordered" evidence="1">
    <location>
        <begin position="72"/>
        <end position="109"/>
    </location>
</feature>